<evidence type="ECO:0000256" key="6">
    <source>
        <dbReference type="ARBA" id="ARBA00023136"/>
    </source>
</evidence>
<name>A0A084VPW5_ANOSI</name>
<dbReference type="AlphaFoldDB" id="A0A084VPW5"/>
<evidence type="ECO:0000256" key="2">
    <source>
        <dbReference type="ARBA" id="ARBA00022606"/>
    </source>
</evidence>
<keyword evidence="12" id="KW-1185">Reference proteome</keyword>
<evidence type="ECO:0000256" key="9">
    <source>
        <dbReference type="SAM" id="Phobius"/>
    </source>
</evidence>
<keyword evidence="3 9" id="KW-0812">Transmembrane</keyword>
<dbReference type="GO" id="GO:0004984">
    <property type="term" value="F:olfactory receptor activity"/>
    <property type="evidence" value="ECO:0007669"/>
    <property type="project" value="InterPro"/>
</dbReference>
<reference evidence="10 12" key="1">
    <citation type="journal article" date="2014" name="BMC Genomics">
        <title>Genome sequence of Anopheles sinensis provides insight into genetics basis of mosquito competence for malaria parasites.</title>
        <authorList>
            <person name="Zhou D."/>
            <person name="Zhang D."/>
            <person name="Ding G."/>
            <person name="Shi L."/>
            <person name="Hou Q."/>
            <person name="Ye Y."/>
            <person name="Xu Y."/>
            <person name="Zhou H."/>
            <person name="Xiong C."/>
            <person name="Li S."/>
            <person name="Yu J."/>
            <person name="Hong S."/>
            <person name="Yu X."/>
            <person name="Zou P."/>
            <person name="Chen C."/>
            <person name="Chang X."/>
            <person name="Wang W."/>
            <person name="Lv Y."/>
            <person name="Sun Y."/>
            <person name="Ma L."/>
            <person name="Shen B."/>
            <person name="Zhu C."/>
        </authorList>
    </citation>
    <scope>NUCLEOTIDE SEQUENCE [LARGE SCALE GENOMIC DNA]</scope>
</reference>
<keyword evidence="5 9" id="KW-1133">Transmembrane helix</keyword>
<sequence length="271" mass="30738">MLLFGPLRDDQAVLPLILSIQEQIGLWTGPKRKLFLILFVSYCITVVVPKLLTSYPDIPTCICGIAELIFISIATAVYLRKSVRINETNNASSELLMTGEFSLHMEQGFYGLDPRTNILHYTIFTSFVLPVMICTAITQHTKVLMTFVSASYCEAMLHLVSIKLNHLPRLPKESLKDELREIVYLHRSALRCIHLLVITLQPMILMQLSFCILIWCSIMLYFVVADELNLKFFNLGILFAIITVETYAMCYIATRLSTQGNELIKAVYACG</sequence>
<dbReference type="GO" id="GO:0007165">
    <property type="term" value="P:signal transduction"/>
    <property type="evidence" value="ECO:0007669"/>
    <property type="project" value="UniProtKB-KW"/>
</dbReference>
<evidence type="ECO:0000313" key="11">
    <source>
        <dbReference type="EnsemblMetazoa" id="ASIC007400-PA"/>
    </source>
</evidence>
<dbReference type="GO" id="GO:0005549">
    <property type="term" value="F:odorant binding"/>
    <property type="evidence" value="ECO:0007669"/>
    <property type="project" value="InterPro"/>
</dbReference>
<organism evidence="10">
    <name type="scientific">Anopheles sinensis</name>
    <name type="common">Mosquito</name>
    <dbReference type="NCBI Taxonomy" id="74873"/>
    <lineage>
        <taxon>Eukaryota</taxon>
        <taxon>Metazoa</taxon>
        <taxon>Ecdysozoa</taxon>
        <taxon>Arthropoda</taxon>
        <taxon>Hexapoda</taxon>
        <taxon>Insecta</taxon>
        <taxon>Pterygota</taxon>
        <taxon>Neoptera</taxon>
        <taxon>Endopterygota</taxon>
        <taxon>Diptera</taxon>
        <taxon>Nematocera</taxon>
        <taxon>Culicoidea</taxon>
        <taxon>Culicidae</taxon>
        <taxon>Anophelinae</taxon>
        <taxon>Anopheles</taxon>
    </lineage>
</organism>
<accession>A0A084VPW5</accession>
<dbReference type="EMBL" id="ATLV01015048">
    <property type="status" value="NOT_ANNOTATED_CDS"/>
    <property type="molecule type" value="Genomic_DNA"/>
</dbReference>
<feature type="transmembrane region" description="Helical" evidence="9">
    <location>
        <begin position="34"/>
        <end position="52"/>
    </location>
</feature>
<gene>
    <name evidence="10" type="ORF">ZHAS_00007400</name>
</gene>
<dbReference type="Proteomes" id="UP000030765">
    <property type="component" value="Unassembled WGS sequence"/>
</dbReference>
<feature type="transmembrane region" description="Helical" evidence="9">
    <location>
        <begin position="118"/>
        <end position="138"/>
    </location>
</feature>
<evidence type="ECO:0000256" key="8">
    <source>
        <dbReference type="ARBA" id="ARBA00023224"/>
    </source>
</evidence>
<evidence type="ECO:0000256" key="3">
    <source>
        <dbReference type="ARBA" id="ARBA00022692"/>
    </source>
</evidence>
<keyword evidence="2" id="KW-0716">Sensory transduction</keyword>
<feature type="transmembrane region" description="Helical" evidence="9">
    <location>
        <begin position="235"/>
        <end position="254"/>
    </location>
</feature>
<dbReference type="OMA" id="RTWDISH"/>
<dbReference type="EMBL" id="KE524999">
    <property type="protein sequence ID" value="KFB40009.1"/>
    <property type="molecule type" value="Genomic_DNA"/>
</dbReference>
<evidence type="ECO:0000313" key="10">
    <source>
        <dbReference type="EMBL" id="KFB40009.1"/>
    </source>
</evidence>
<dbReference type="Pfam" id="PF02949">
    <property type="entry name" value="7tm_6"/>
    <property type="match status" value="1"/>
</dbReference>
<evidence type="ECO:0000256" key="1">
    <source>
        <dbReference type="ARBA" id="ARBA00004141"/>
    </source>
</evidence>
<evidence type="ECO:0000313" key="12">
    <source>
        <dbReference type="Proteomes" id="UP000030765"/>
    </source>
</evidence>
<evidence type="ECO:0000256" key="4">
    <source>
        <dbReference type="ARBA" id="ARBA00022725"/>
    </source>
</evidence>
<keyword evidence="8" id="KW-0807">Transducer</keyword>
<dbReference type="GO" id="GO:0016020">
    <property type="term" value="C:membrane"/>
    <property type="evidence" value="ECO:0007669"/>
    <property type="project" value="UniProtKB-SubCell"/>
</dbReference>
<evidence type="ECO:0000256" key="7">
    <source>
        <dbReference type="ARBA" id="ARBA00023170"/>
    </source>
</evidence>
<proteinExistence type="predicted"/>
<dbReference type="OrthoDB" id="6617147at2759"/>
<dbReference type="InterPro" id="IPR004117">
    <property type="entry name" value="7tm6_olfct_rcpt"/>
</dbReference>
<comment type="subcellular location">
    <subcellularLocation>
        <location evidence="1">Membrane</location>
        <topology evidence="1">Multi-pass membrane protein</topology>
    </subcellularLocation>
</comment>
<dbReference type="VEuPathDB" id="VectorBase:ASIS024398"/>
<evidence type="ECO:0000256" key="5">
    <source>
        <dbReference type="ARBA" id="ARBA00022989"/>
    </source>
</evidence>
<protein>
    <submittedName>
        <fullName evidence="10">AGAP009408-PA-like protein</fullName>
    </submittedName>
</protein>
<dbReference type="EnsemblMetazoa" id="ASIC007400-RA">
    <property type="protein sequence ID" value="ASIC007400-PA"/>
    <property type="gene ID" value="ASIC007400"/>
</dbReference>
<feature type="transmembrane region" description="Helical" evidence="9">
    <location>
        <begin position="58"/>
        <end position="79"/>
    </location>
</feature>
<feature type="transmembrane region" description="Helical" evidence="9">
    <location>
        <begin position="195"/>
        <end position="223"/>
    </location>
</feature>
<dbReference type="STRING" id="74873.A0A084VPW5"/>
<keyword evidence="6 9" id="KW-0472">Membrane</keyword>
<keyword evidence="4" id="KW-0552">Olfaction</keyword>
<reference evidence="11" key="2">
    <citation type="submission" date="2020-05" db="UniProtKB">
        <authorList>
            <consortium name="EnsemblMetazoa"/>
        </authorList>
    </citation>
    <scope>IDENTIFICATION</scope>
</reference>
<dbReference type="VEuPathDB" id="VectorBase:ASIC007400"/>
<keyword evidence="7" id="KW-0675">Receptor</keyword>